<dbReference type="Proteomes" id="UP000809621">
    <property type="component" value="Unassembled WGS sequence"/>
</dbReference>
<dbReference type="InterPro" id="IPR036259">
    <property type="entry name" value="MFS_trans_sf"/>
</dbReference>
<dbReference type="SUPFAM" id="SSF103473">
    <property type="entry name" value="MFS general substrate transporter"/>
    <property type="match status" value="1"/>
</dbReference>
<evidence type="ECO:0000313" key="2">
    <source>
        <dbReference type="EMBL" id="MBM7034832.1"/>
    </source>
</evidence>
<protein>
    <submittedName>
        <fullName evidence="2">Uncharacterized protein</fullName>
    </submittedName>
</protein>
<keyword evidence="1" id="KW-0812">Transmembrane</keyword>
<feature type="transmembrane region" description="Helical" evidence="1">
    <location>
        <begin position="82"/>
        <end position="100"/>
    </location>
</feature>
<proteinExistence type="predicted"/>
<feature type="transmembrane region" description="Helical" evidence="1">
    <location>
        <begin position="212"/>
        <end position="234"/>
    </location>
</feature>
<accession>A0ABS2HFH0</accession>
<evidence type="ECO:0000256" key="1">
    <source>
        <dbReference type="SAM" id="Phobius"/>
    </source>
</evidence>
<dbReference type="RefSeq" id="WP_205156494.1">
    <property type="nucleotide sequence ID" value="NZ_JAFEUM010000001.1"/>
</dbReference>
<keyword evidence="1" id="KW-0472">Membrane</keyword>
<dbReference type="Gene3D" id="1.20.1250.20">
    <property type="entry name" value="MFS general substrate transporter like domains"/>
    <property type="match status" value="1"/>
</dbReference>
<feature type="transmembrane region" description="Helical" evidence="1">
    <location>
        <begin position="27"/>
        <end position="46"/>
    </location>
</feature>
<organism evidence="2 3">
    <name type="scientific">Vibrio ulleungensis</name>
    <dbReference type="NCBI Taxonomy" id="2807619"/>
    <lineage>
        <taxon>Bacteria</taxon>
        <taxon>Pseudomonadati</taxon>
        <taxon>Pseudomonadota</taxon>
        <taxon>Gammaproteobacteria</taxon>
        <taxon>Vibrionales</taxon>
        <taxon>Vibrionaceae</taxon>
        <taxon>Vibrio</taxon>
    </lineage>
</organism>
<evidence type="ECO:0000313" key="3">
    <source>
        <dbReference type="Proteomes" id="UP000809621"/>
    </source>
</evidence>
<keyword evidence="3" id="KW-1185">Reference proteome</keyword>
<sequence length="274" mass="29931">MALGSLLGGILPSTNLSATFQHPFQLSILVTIIGNTLLLFATHWLLAKPYFATRGTAAPANATHGVGKTIVQALRHGASHKVVSKMLFTIVGCGVVLMSIENFWQPFLEPLAQQSGYGTALFGIVTALYFLMSALSSIASVTLLRWFKQSHSQLMLYTRILAACTLIGLSLSTHVFEFTGLYLLFFFLFTVGNNSEQVVLNDYTPEHFRSTMLSVSSFSVTLGAIGSSLLFGWVSEHYSITLSWMVCAVILSMTSLAFVPMKRHLVGQSVINQH</sequence>
<feature type="transmembrane region" description="Helical" evidence="1">
    <location>
        <begin position="156"/>
        <end position="176"/>
    </location>
</feature>
<feature type="transmembrane region" description="Helical" evidence="1">
    <location>
        <begin position="120"/>
        <end position="144"/>
    </location>
</feature>
<reference evidence="2 3" key="1">
    <citation type="submission" date="2021-02" db="EMBL/GenBank/DDBJ databases">
        <authorList>
            <person name="Park J.-S."/>
        </authorList>
    </citation>
    <scope>NUCLEOTIDE SEQUENCE [LARGE SCALE GENOMIC DNA]</scope>
    <source>
        <strain evidence="2 3">188UL20-2</strain>
    </source>
</reference>
<comment type="caution">
    <text evidence="2">The sequence shown here is derived from an EMBL/GenBank/DDBJ whole genome shotgun (WGS) entry which is preliminary data.</text>
</comment>
<feature type="transmembrane region" description="Helical" evidence="1">
    <location>
        <begin position="240"/>
        <end position="259"/>
    </location>
</feature>
<gene>
    <name evidence="2" type="ORF">JQC93_00325</name>
</gene>
<name>A0ABS2HFH0_9VIBR</name>
<dbReference type="EMBL" id="JAFEUM010000001">
    <property type="protein sequence ID" value="MBM7034832.1"/>
    <property type="molecule type" value="Genomic_DNA"/>
</dbReference>
<feature type="transmembrane region" description="Helical" evidence="1">
    <location>
        <begin position="182"/>
        <end position="200"/>
    </location>
</feature>
<keyword evidence="1" id="KW-1133">Transmembrane helix</keyword>